<name>X1TSW5_9ZZZZ</name>
<dbReference type="PROSITE" id="PS51482">
    <property type="entry name" value="DEGV"/>
    <property type="match status" value="1"/>
</dbReference>
<dbReference type="Gene3D" id="3.40.50.10170">
    <property type="match status" value="1"/>
</dbReference>
<reference evidence="2" key="1">
    <citation type="journal article" date="2014" name="Front. Microbiol.">
        <title>High frequency of phylogenetically diverse reductive dehalogenase-homologous genes in deep subseafloor sedimentary metagenomes.</title>
        <authorList>
            <person name="Kawai M."/>
            <person name="Futagami T."/>
            <person name="Toyoda A."/>
            <person name="Takaki Y."/>
            <person name="Nishi S."/>
            <person name="Hori S."/>
            <person name="Arai W."/>
            <person name="Tsubouchi T."/>
            <person name="Morono Y."/>
            <person name="Uchiyama I."/>
            <person name="Ito T."/>
            <person name="Fujiyama A."/>
            <person name="Inagaki F."/>
            <person name="Takami H."/>
        </authorList>
    </citation>
    <scope>NUCLEOTIDE SEQUENCE</scope>
    <source>
        <strain evidence="2">Expedition CK06-06</strain>
    </source>
</reference>
<dbReference type="InterPro" id="IPR043168">
    <property type="entry name" value="DegV_C"/>
</dbReference>
<dbReference type="Pfam" id="PF02645">
    <property type="entry name" value="DegV"/>
    <property type="match status" value="1"/>
</dbReference>
<dbReference type="GO" id="GO:0008289">
    <property type="term" value="F:lipid binding"/>
    <property type="evidence" value="ECO:0007669"/>
    <property type="project" value="UniProtKB-KW"/>
</dbReference>
<keyword evidence="1" id="KW-0446">Lipid-binding</keyword>
<evidence type="ECO:0000313" key="2">
    <source>
        <dbReference type="EMBL" id="GAJ08428.1"/>
    </source>
</evidence>
<comment type="caution">
    <text evidence="2">The sequence shown here is derived from an EMBL/GenBank/DDBJ whole genome shotgun (WGS) entry which is preliminary data.</text>
</comment>
<organism evidence="2">
    <name type="scientific">marine sediment metagenome</name>
    <dbReference type="NCBI Taxonomy" id="412755"/>
    <lineage>
        <taxon>unclassified sequences</taxon>
        <taxon>metagenomes</taxon>
        <taxon>ecological metagenomes</taxon>
    </lineage>
</organism>
<accession>X1TSW5</accession>
<evidence type="ECO:0000256" key="1">
    <source>
        <dbReference type="ARBA" id="ARBA00023121"/>
    </source>
</evidence>
<dbReference type="SUPFAM" id="SSF82549">
    <property type="entry name" value="DAK1/DegV-like"/>
    <property type="match status" value="1"/>
</dbReference>
<dbReference type="PANTHER" id="PTHR33434:SF2">
    <property type="entry name" value="FATTY ACID-BINDING PROTEIN TM_1468"/>
    <property type="match status" value="1"/>
</dbReference>
<feature type="non-terminal residue" evidence="2">
    <location>
        <position position="224"/>
    </location>
</feature>
<gene>
    <name evidence="2" type="ORF">S12H4_48978</name>
</gene>
<dbReference type="PANTHER" id="PTHR33434">
    <property type="entry name" value="DEGV DOMAIN-CONTAINING PROTEIN DR_1986-RELATED"/>
    <property type="match status" value="1"/>
</dbReference>
<sequence>MRKVGIVTDSTACIPEELVAKYDICVVPLMIIFEGKSYRDGIDMSPDEVYRIMRRRENLPTTSTPSAGDFLGAYRQLSQQADSILCITLTSRQSKIYDTALVAKDVAKEVLTNTAIEVIDSRAVGGALGLIVLEAARAASQGADLAQVTEVARGMMPRVNFIAMLDTLFYLARTGRTGRAQAWAGTLLNIKPIVEHATSTGETMPVARPRTRTKAVNRLLEIMA</sequence>
<evidence type="ECO:0008006" key="3">
    <source>
        <dbReference type="Google" id="ProtNLM"/>
    </source>
</evidence>
<dbReference type="InterPro" id="IPR003797">
    <property type="entry name" value="DegV"/>
</dbReference>
<proteinExistence type="predicted"/>
<dbReference type="EMBL" id="BARW01030668">
    <property type="protein sequence ID" value="GAJ08428.1"/>
    <property type="molecule type" value="Genomic_DNA"/>
</dbReference>
<dbReference type="Gene3D" id="3.30.1180.10">
    <property type="match status" value="1"/>
</dbReference>
<protein>
    <recommendedName>
        <fullName evidence="3">DegV family protein</fullName>
    </recommendedName>
</protein>
<dbReference type="InterPro" id="IPR050270">
    <property type="entry name" value="DegV_domain_contain"/>
</dbReference>
<dbReference type="NCBIfam" id="TIGR00762">
    <property type="entry name" value="DegV"/>
    <property type="match status" value="1"/>
</dbReference>
<dbReference type="AlphaFoldDB" id="X1TSW5"/>